<gene>
    <name evidence="2" type="ORF">FHS65_001667</name>
</gene>
<evidence type="ECO:0000256" key="1">
    <source>
        <dbReference type="SAM" id="MobiDB-lite"/>
    </source>
</evidence>
<accession>A0A7W9A3V2</accession>
<organism evidence="2 3">
    <name type="scientific">Brevundimonas halotolerans</name>
    <dbReference type="NCBI Taxonomy" id="69670"/>
    <lineage>
        <taxon>Bacteria</taxon>
        <taxon>Pseudomonadati</taxon>
        <taxon>Pseudomonadota</taxon>
        <taxon>Alphaproteobacteria</taxon>
        <taxon>Caulobacterales</taxon>
        <taxon>Caulobacteraceae</taxon>
        <taxon>Brevundimonas</taxon>
    </lineage>
</organism>
<dbReference type="EMBL" id="JACIJB010000006">
    <property type="protein sequence ID" value="MBB5660914.1"/>
    <property type="molecule type" value="Genomic_DNA"/>
</dbReference>
<protein>
    <submittedName>
        <fullName evidence="2">Uncharacterized protein</fullName>
    </submittedName>
</protein>
<comment type="caution">
    <text evidence="2">The sequence shown here is derived from an EMBL/GenBank/DDBJ whole genome shotgun (WGS) entry which is preliminary data.</text>
</comment>
<dbReference type="Proteomes" id="UP000548978">
    <property type="component" value="Unassembled WGS sequence"/>
</dbReference>
<keyword evidence="3" id="KW-1185">Reference proteome</keyword>
<dbReference type="AlphaFoldDB" id="A0A7W9A3V2"/>
<feature type="region of interest" description="Disordered" evidence="1">
    <location>
        <begin position="1"/>
        <end position="60"/>
    </location>
</feature>
<dbReference type="RefSeq" id="WP_123287440.1">
    <property type="nucleotide sequence ID" value="NZ_JACIJB010000006.1"/>
</dbReference>
<name>A0A7W9A3V2_9CAUL</name>
<feature type="compositionally biased region" description="Low complexity" evidence="1">
    <location>
        <begin position="39"/>
        <end position="51"/>
    </location>
</feature>
<reference evidence="2 3" key="1">
    <citation type="submission" date="2020-08" db="EMBL/GenBank/DDBJ databases">
        <title>Genomic Encyclopedia of Type Strains, Phase IV (KMG-IV): sequencing the most valuable type-strain genomes for metagenomic binning, comparative biology and taxonomic classification.</title>
        <authorList>
            <person name="Goeker M."/>
        </authorList>
    </citation>
    <scope>NUCLEOTIDE SEQUENCE [LARGE SCALE GENOMIC DNA]</scope>
    <source>
        <strain evidence="2 3">DSM 24448</strain>
    </source>
</reference>
<evidence type="ECO:0000313" key="2">
    <source>
        <dbReference type="EMBL" id="MBB5660914.1"/>
    </source>
</evidence>
<evidence type="ECO:0000313" key="3">
    <source>
        <dbReference type="Proteomes" id="UP000548978"/>
    </source>
</evidence>
<proteinExistence type="predicted"/>
<sequence>MSEPDDVKPTRPAQAAKPDREARLAQALRANLKRRKQAGRVQAPAAAPVAGPETGADEES</sequence>